<evidence type="ECO:0000313" key="1">
    <source>
        <dbReference type="EMBL" id="MBC8757611.1"/>
    </source>
</evidence>
<protein>
    <recommendedName>
        <fullName evidence="3">Restriction endonuclease</fullName>
    </recommendedName>
</protein>
<evidence type="ECO:0008006" key="3">
    <source>
        <dbReference type="Google" id="ProtNLM"/>
    </source>
</evidence>
<gene>
    <name evidence="1" type="ORF">H2O64_23285</name>
</gene>
<comment type="caution">
    <text evidence="1">The sequence shown here is derived from an EMBL/GenBank/DDBJ whole genome shotgun (WGS) entry which is preliminary data.</text>
</comment>
<reference evidence="1 2" key="1">
    <citation type="submission" date="2020-07" db="EMBL/GenBank/DDBJ databases">
        <title>Description of Kordia aestuariivivens sp. nov., isolated from a tidal flat.</title>
        <authorList>
            <person name="Park S."/>
            <person name="Yoon J.-H."/>
        </authorList>
    </citation>
    <scope>NUCLEOTIDE SEQUENCE [LARGE SCALE GENOMIC DNA]</scope>
    <source>
        <strain evidence="1 2">YSTF-M3</strain>
    </source>
</reference>
<dbReference type="RefSeq" id="WP_187564653.1">
    <property type="nucleotide sequence ID" value="NZ_JACGWS010000023.1"/>
</dbReference>
<evidence type="ECO:0000313" key="2">
    <source>
        <dbReference type="Proteomes" id="UP000619238"/>
    </source>
</evidence>
<organism evidence="1 2">
    <name type="scientific">Kordia aestuariivivens</name>
    <dbReference type="NCBI Taxonomy" id="2759037"/>
    <lineage>
        <taxon>Bacteria</taxon>
        <taxon>Pseudomonadati</taxon>
        <taxon>Bacteroidota</taxon>
        <taxon>Flavobacteriia</taxon>
        <taxon>Flavobacteriales</taxon>
        <taxon>Flavobacteriaceae</taxon>
        <taxon>Kordia</taxon>
    </lineage>
</organism>
<dbReference type="Proteomes" id="UP000619238">
    <property type="component" value="Unassembled WGS sequence"/>
</dbReference>
<name>A0ABR7QGW9_9FLAO</name>
<accession>A0ABR7QGW9</accession>
<sequence length="170" mass="19655">MGKINYQFFPRSQGITSEIKKVIDCFIEVEDKINSENHNLKSNEVLKELYKPLKRIRYSVETSKAKDDKINVPVLFGLGNQIDKSYNADALSEDGKIVIEVEAGRATENNQYMKDIFQACMMFEVEYLIVAVRNTYRGHKDFNIVYTFLETLYISSRLHLPLKGILLIGY</sequence>
<dbReference type="EMBL" id="JACGWS010000023">
    <property type="protein sequence ID" value="MBC8757611.1"/>
    <property type="molecule type" value="Genomic_DNA"/>
</dbReference>
<keyword evidence="2" id="KW-1185">Reference proteome</keyword>
<proteinExistence type="predicted"/>